<evidence type="ECO:0000313" key="3">
    <source>
        <dbReference type="Proteomes" id="UP000321793"/>
    </source>
</evidence>
<keyword evidence="3" id="KW-1185">Reference proteome</keyword>
<name>A0A512SY94_9MICO</name>
<accession>A0A512SY94</accession>
<dbReference type="Pfam" id="PF14019">
    <property type="entry name" value="DUF4235"/>
    <property type="match status" value="1"/>
</dbReference>
<dbReference type="RefSeq" id="WP_147062640.1">
    <property type="nucleotide sequence ID" value="NZ_BAABDN010000001.1"/>
</dbReference>
<dbReference type="OrthoDB" id="6293727at2"/>
<dbReference type="EMBL" id="BKBA01000003">
    <property type="protein sequence ID" value="GEQ12931.1"/>
    <property type="molecule type" value="Genomic_DNA"/>
</dbReference>
<keyword evidence="1" id="KW-0472">Membrane</keyword>
<evidence type="ECO:0000256" key="1">
    <source>
        <dbReference type="SAM" id="Phobius"/>
    </source>
</evidence>
<keyword evidence="1" id="KW-1133">Transmembrane helix</keyword>
<dbReference type="Proteomes" id="UP000321793">
    <property type="component" value="Unassembled WGS sequence"/>
</dbReference>
<dbReference type="InterPro" id="IPR025329">
    <property type="entry name" value="DUF4235"/>
</dbReference>
<evidence type="ECO:0000313" key="2">
    <source>
        <dbReference type="EMBL" id="GEQ12931.1"/>
    </source>
</evidence>
<evidence type="ECO:0008006" key="4">
    <source>
        <dbReference type="Google" id="ProtNLM"/>
    </source>
</evidence>
<comment type="caution">
    <text evidence="2">The sequence shown here is derived from an EMBL/GenBank/DDBJ whole genome shotgun (WGS) entry which is preliminary data.</text>
</comment>
<keyword evidence="1" id="KW-0812">Transmembrane</keyword>
<gene>
    <name evidence="2" type="ORF">KLO01_09780</name>
</gene>
<reference evidence="2 3" key="1">
    <citation type="submission" date="2019-07" db="EMBL/GenBank/DDBJ databases">
        <title>Whole genome shotgun sequence of Knoellia locipacati NBRC 109775.</title>
        <authorList>
            <person name="Hosoyama A."/>
            <person name="Uohara A."/>
            <person name="Ohji S."/>
            <person name="Ichikawa N."/>
        </authorList>
    </citation>
    <scope>NUCLEOTIDE SEQUENCE [LARGE SCALE GENOMIC DNA]</scope>
    <source>
        <strain evidence="2 3">NBRC 109775</strain>
    </source>
</reference>
<feature type="transmembrane region" description="Helical" evidence="1">
    <location>
        <begin position="45"/>
        <end position="64"/>
    </location>
</feature>
<sequence>MGSMVWKILGTGSAVLAGIAATKVADQIWQKAGQDAKFDPKDPDSPFTTALAYAALTGLAAGVARTMTTRKAAQYYARSAGHKPQEITDRNL</sequence>
<dbReference type="AlphaFoldDB" id="A0A512SY94"/>
<protein>
    <recommendedName>
        <fullName evidence="4">DUF4235 domain-containing protein</fullName>
    </recommendedName>
</protein>
<organism evidence="2 3">
    <name type="scientific">Knoellia locipacati</name>
    <dbReference type="NCBI Taxonomy" id="882824"/>
    <lineage>
        <taxon>Bacteria</taxon>
        <taxon>Bacillati</taxon>
        <taxon>Actinomycetota</taxon>
        <taxon>Actinomycetes</taxon>
        <taxon>Micrococcales</taxon>
        <taxon>Intrasporangiaceae</taxon>
        <taxon>Knoellia</taxon>
    </lineage>
</organism>
<proteinExistence type="predicted"/>